<accession>A0A5B7DYG0</accession>
<reference evidence="2 3" key="1">
    <citation type="submission" date="2019-05" db="EMBL/GenBank/DDBJ databases">
        <title>Another draft genome of Portunus trituberculatus and its Hox gene families provides insights of decapod evolution.</title>
        <authorList>
            <person name="Jeong J.-H."/>
            <person name="Song I."/>
            <person name="Kim S."/>
            <person name="Choi T."/>
            <person name="Kim D."/>
            <person name="Ryu S."/>
            <person name="Kim W."/>
        </authorList>
    </citation>
    <scope>NUCLEOTIDE SEQUENCE [LARGE SCALE GENOMIC DNA]</scope>
    <source>
        <tissue evidence="2">Muscle</tissue>
    </source>
</reference>
<organism evidence="2 3">
    <name type="scientific">Portunus trituberculatus</name>
    <name type="common">Swimming crab</name>
    <name type="synonym">Neptunus trituberculatus</name>
    <dbReference type="NCBI Taxonomy" id="210409"/>
    <lineage>
        <taxon>Eukaryota</taxon>
        <taxon>Metazoa</taxon>
        <taxon>Ecdysozoa</taxon>
        <taxon>Arthropoda</taxon>
        <taxon>Crustacea</taxon>
        <taxon>Multicrustacea</taxon>
        <taxon>Malacostraca</taxon>
        <taxon>Eumalacostraca</taxon>
        <taxon>Eucarida</taxon>
        <taxon>Decapoda</taxon>
        <taxon>Pleocyemata</taxon>
        <taxon>Brachyura</taxon>
        <taxon>Eubrachyura</taxon>
        <taxon>Portunoidea</taxon>
        <taxon>Portunidae</taxon>
        <taxon>Portuninae</taxon>
        <taxon>Portunus</taxon>
    </lineage>
</organism>
<feature type="region of interest" description="Disordered" evidence="1">
    <location>
        <begin position="1"/>
        <end position="27"/>
    </location>
</feature>
<evidence type="ECO:0000256" key="1">
    <source>
        <dbReference type="SAM" id="MobiDB-lite"/>
    </source>
</evidence>
<evidence type="ECO:0000313" key="2">
    <source>
        <dbReference type="EMBL" id="MPC26661.1"/>
    </source>
</evidence>
<dbReference type="Proteomes" id="UP000324222">
    <property type="component" value="Unassembled WGS sequence"/>
</dbReference>
<sequence>MTTTPHNSGTSQSSAPPQPRSGQPISVMDRIPHTTVSASNLFFILTYHSKSSHTHIFYSLFLDPLPLTPPLYHT</sequence>
<protein>
    <submittedName>
        <fullName evidence="2">Uncharacterized protein</fullName>
    </submittedName>
</protein>
<evidence type="ECO:0000313" key="3">
    <source>
        <dbReference type="Proteomes" id="UP000324222"/>
    </source>
</evidence>
<feature type="compositionally biased region" description="Polar residues" evidence="1">
    <location>
        <begin position="1"/>
        <end position="24"/>
    </location>
</feature>
<keyword evidence="3" id="KW-1185">Reference proteome</keyword>
<name>A0A5B7DYG0_PORTR</name>
<dbReference type="AlphaFoldDB" id="A0A5B7DYG0"/>
<gene>
    <name evidence="2" type="ORF">E2C01_019808</name>
</gene>
<proteinExistence type="predicted"/>
<dbReference type="EMBL" id="VSRR010001630">
    <property type="protein sequence ID" value="MPC26661.1"/>
    <property type="molecule type" value="Genomic_DNA"/>
</dbReference>
<comment type="caution">
    <text evidence="2">The sequence shown here is derived from an EMBL/GenBank/DDBJ whole genome shotgun (WGS) entry which is preliminary data.</text>
</comment>